<organism evidence="1 2">
    <name type="scientific">Portunus trituberculatus</name>
    <name type="common">Swimming crab</name>
    <name type="synonym">Neptunus trituberculatus</name>
    <dbReference type="NCBI Taxonomy" id="210409"/>
    <lineage>
        <taxon>Eukaryota</taxon>
        <taxon>Metazoa</taxon>
        <taxon>Ecdysozoa</taxon>
        <taxon>Arthropoda</taxon>
        <taxon>Crustacea</taxon>
        <taxon>Multicrustacea</taxon>
        <taxon>Malacostraca</taxon>
        <taxon>Eumalacostraca</taxon>
        <taxon>Eucarida</taxon>
        <taxon>Decapoda</taxon>
        <taxon>Pleocyemata</taxon>
        <taxon>Brachyura</taxon>
        <taxon>Eubrachyura</taxon>
        <taxon>Portunoidea</taxon>
        <taxon>Portunidae</taxon>
        <taxon>Portuninae</taxon>
        <taxon>Portunus</taxon>
    </lineage>
</organism>
<name>A0A5B7CFD8_PORTR</name>
<keyword evidence="2" id="KW-1185">Reference proteome</keyword>
<evidence type="ECO:0000313" key="2">
    <source>
        <dbReference type="Proteomes" id="UP000324222"/>
    </source>
</evidence>
<comment type="caution">
    <text evidence="1">The sequence shown here is derived from an EMBL/GenBank/DDBJ whole genome shotgun (WGS) entry which is preliminary data.</text>
</comment>
<sequence>MQVLTAESEERCKLSPASITWTGLGHRHPETPPGPKPQILYVLYIITHEPWLGDWRVAAGDGGKP</sequence>
<gene>
    <name evidence="1" type="ORF">E2C01_000086</name>
</gene>
<proteinExistence type="predicted"/>
<dbReference type="AlphaFoldDB" id="A0A5B7CFD8"/>
<accession>A0A5B7CFD8</accession>
<dbReference type="Proteomes" id="UP000324222">
    <property type="component" value="Unassembled WGS sequence"/>
</dbReference>
<evidence type="ECO:0000313" key="1">
    <source>
        <dbReference type="EMBL" id="MPC07524.1"/>
    </source>
</evidence>
<protein>
    <submittedName>
        <fullName evidence="1">Uncharacterized protein</fullName>
    </submittedName>
</protein>
<reference evidence="1 2" key="1">
    <citation type="submission" date="2019-05" db="EMBL/GenBank/DDBJ databases">
        <title>Another draft genome of Portunus trituberculatus and its Hox gene families provides insights of decapod evolution.</title>
        <authorList>
            <person name="Jeong J.-H."/>
            <person name="Song I."/>
            <person name="Kim S."/>
            <person name="Choi T."/>
            <person name="Kim D."/>
            <person name="Ryu S."/>
            <person name="Kim W."/>
        </authorList>
    </citation>
    <scope>NUCLEOTIDE SEQUENCE [LARGE SCALE GENOMIC DNA]</scope>
    <source>
        <tissue evidence="1">Muscle</tissue>
    </source>
</reference>
<dbReference type="EMBL" id="VSRR010000002">
    <property type="protein sequence ID" value="MPC07524.1"/>
    <property type="molecule type" value="Genomic_DNA"/>
</dbReference>